<organism evidence="1 2">
    <name type="scientific">Portunus trituberculatus</name>
    <name type="common">Swimming crab</name>
    <name type="synonym">Neptunus trituberculatus</name>
    <dbReference type="NCBI Taxonomy" id="210409"/>
    <lineage>
        <taxon>Eukaryota</taxon>
        <taxon>Metazoa</taxon>
        <taxon>Ecdysozoa</taxon>
        <taxon>Arthropoda</taxon>
        <taxon>Crustacea</taxon>
        <taxon>Multicrustacea</taxon>
        <taxon>Malacostraca</taxon>
        <taxon>Eumalacostraca</taxon>
        <taxon>Eucarida</taxon>
        <taxon>Decapoda</taxon>
        <taxon>Pleocyemata</taxon>
        <taxon>Brachyura</taxon>
        <taxon>Eubrachyura</taxon>
        <taxon>Portunoidea</taxon>
        <taxon>Portunidae</taxon>
        <taxon>Portuninae</taxon>
        <taxon>Portunus</taxon>
    </lineage>
</organism>
<dbReference type="GO" id="GO:0032259">
    <property type="term" value="P:methylation"/>
    <property type="evidence" value="ECO:0007669"/>
    <property type="project" value="UniProtKB-KW"/>
</dbReference>
<evidence type="ECO:0000313" key="2">
    <source>
        <dbReference type="Proteomes" id="UP000324222"/>
    </source>
</evidence>
<proteinExistence type="predicted"/>
<dbReference type="AlphaFoldDB" id="A0A5B7GE14"/>
<protein>
    <submittedName>
        <fullName evidence="1">Cap-specific mRNA (Nucleoside-2'-O-)-methyltransferase 1</fullName>
    </submittedName>
</protein>
<dbReference type="EMBL" id="VSRR010013461">
    <property type="protein sequence ID" value="MPC55816.1"/>
    <property type="molecule type" value="Genomic_DNA"/>
</dbReference>
<evidence type="ECO:0000313" key="1">
    <source>
        <dbReference type="EMBL" id="MPC55816.1"/>
    </source>
</evidence>
<dbReference type="Proteomes" id="UP000324222">
    <property type="component" value="Unassembled WGS sequence"/>
</dbReference>
<dbReference type="GO" id="GO:0008168">
    <property type="term" value="F:methyltransferase activity"/>
    <property type="evidence" value="ECO:0007669"/>
    <property type="project" value="UniProtKB-KW"/>
</dbReference>
<dbReference type="OrthoDB" id="10251234at2759"/>
<gene>
    <name evidence="1" type="primary">Cmtr1</name>
    <name evidence="1" type="ORF">E2C01_049761</name>
</gene>
<keyword evidence="1" id="KW-0489">Methyltransferase</keyword>
<sequence length="199" mass="22772">MGHHSPCGSFMPTIISSSSLPVSFSLKKPYGRNFEGARTGYKDKEMREIHVEIKEIKIMKALDVNKAQRPDGVHKYLKKFATAVSKTSRPDLAPIRCKELYKSEAVHEILQPPRLSHRMMKGGPVPRRVFVQVEANSDREAHYIVPTGILFLKATKGEVLHTMLSQCYLFHVCLSMQHHLHEETFLIHFSLHQQPQDCQ</sequence>
<reference evidence="1 2" key="1">
    <citation type="submission" date="2019-05" db="EMBL/GenBank/DDBJ databases">
        <title>Another draft genome of Portunus trituberculatus and its Hox gene families provides insights of decapod evolution.</title>
        <authorList>
            <person name="Jeong J.-H."/>
            <person name="Song I."/>
            <person name="Kim S."/>
            <person name="Choi T."/>
            <person name="Kim D."/>
            <person name="Ryu S."/>
            <person name="Kim W."/>
        </authorList>
    </citation>
    <scope>NUCLEOTIDE SEQUENCE [LARGE SCALE GENOMIC DNA]</scope>
    <source>
        <tissue evidence="1">Muscle</tissue>
    </source>
</reference>
<keyword evidence="1" id="KW-0808">Transferase</keyword>
<keyword evidence="2" id="KW-1185">Reference proteome</keyword>
<comment type="caution">
    <text evidence="1">The sequence shown here is derived from an EMBL/GenBank/DDBJ whole genome shotgun (WGS) entry which is preliminary data.</text>
</comment>
<name>A0A5B7GE14_PORTR</name>
<accession>A0A5B7GE14</accession>